<sequence length="73" mass="7911">LGDEERQIVAGIAQHYRPEQLVGRRIVVVANLQPVKIQGEESRGMLLAAEQKDGRLVLATVDDPKIVPGAKIG</sequence>
<feature type="domain" description="TRNA-binding" evidence="3">
    <location>
        <begin position="1"/>
        <end position="73"/>
    </location>
</feature>
<dbReference type="InterPro" id="IPR002547">
    <property type="entry name" value="tRNA-bd_dom"/>
</dbReference>
<dbReference type="PANTHER" id="PTHR11586">
    <property type="entry name" value="TRNA-AMINOACYLATION COFACTOR ARC1 FAMILY MEMBER"/>
    <property type="match status" value="1"/>
</dbReference>
<dbReference type="Pfam" id="PF01588">
    <property type="entry name" value="tRNA_bind"/>
    <property type="match status" value="1"/>
</dbReference>
<dbReference type="GO" id="GO:0000049">
    <property type="term" value="F:tRNA binding"/>
    <property type="evidence" value="ECO:0007669"/>
    <property type="project" value="UniProtKB-KW"/>
</dbReference>
<reference evidence="4" key="1">
    <citation type="journal article" date="2014" name="Front. Microbiol.">
        <title>High frequency of phylogenetically diverse reductive dehalogenase-homologous genes in deep subseafloor sedimentary metagenomes.</title>
        <authorList>
            <person name="Kawai M."/>
            <person name="Futagami T."/>
            <person name="Toyoda A."/>
            <person name="Takaki Y."/>
            <person name="Nishi S."/>
            <person name="Hori S."/>
            <person name="Arai W."/>
            <person name="Tsubouchi T."/>
            <person name="Morono Y."/>
            <person name="Uchiyama I."/>
            <person name="Ito T."/>
            <person name="Fujiyama A."/>
            <person name="Inagaki F."/>
            <person name="Takami H."/>
        </authorList>
    </citation>
    <scope>NUCLEOTIDE SEQUENCE</scope>
    <source>
        <strain evidence="4">Expedition CK06-06</strain>
    </source>
</reference>
<keyword evidence="1" id="KW-0820">tRNA-binding</keyword>
<dbReference type="InterPro" id="IPR051270">
    <property type="entry name" value="Tyrosine-tRNA_ligase_regulator"/>
</dbReference>
<accession>X1EBJ6</accession>
<protein>
    <recommendedName>
        <fullName evidence="3">tRNA-binding domain-containing protein</fullName>
    </recommendedName>
</protein>
<dbReference type="EMBL" id="BART01034516">
    <property type="protein sequence ID" value="GAH17755.1"/>
    <property type="molecule type" value="Genomic_DNA"/>
</dbReference>
<dbReference type="AlphaFoldDB" id="X1EBJ6"/>
<dbReference type="PROSITE" id="PS50886">
    <property type="entry name" value="TRBD"/>
    <property type="match status" value="1"/>
</dbReference>
<organism evidence="4">
    <name type="scientific">marine sediment metagenome</name>
    <dbReference type="NCBI Taxonomy" id="412755"/>
    <lineage>
        <taxon>unclassified sequences</taxon>
        <taxon>metagenomes</taxon>
        <taxon>ecological metagenomes</taxon>
    </lineage>
</organism>
<evidence type="ECO:0000256" key="2">
    <source>
        <dbReference type="ARBA" id="ARBA00022884"/>
    </source>
</evidence>
<dbReference type="Gene3D" id="2.40.50.140">
    <property type="entry name" value="Nucleic acid-binding proteins"/>
    <property type="match status" value="1"/>
</dbReference>
<evidence type="ECO:0000259" key="3">
    <source>
        <dbReference type="PROSITE" id="PS50886"/>
    </source>
</evidence>
<proteinExistence type="predicted"/>
<dbReference type="SUPFAM" id="SSF50249">
    <property type="entry name" value="Nucleic acid-binding proteins"/>
    <property type="match status" value="1"/>
</dbReference>
<evidence type="ECO:0000313" key="4">
    <source>
        <dbReference type="EMBL" id="GAH17755.1"/>
    </source>
</evidence>
<gene>
    <name evidence="4" type="ORF">S01H4_58971</name>
</gene>
<feature type="non-terminal residue" evidence="4">
    <location>
        <position position="1"/>
    </location>
</feature>
<dbReference type="InterPro" id="IPR012340">
    <property type="entry name" value="NA-bd_OB-fold"/>
</dbReference>
<keyword evidence="2" id="KW-0694">RNA-binding</keyword>
<name>X1EBJ6_9ZZZZ</name>
<comment type="caution">
    <text evidence="4">The sequence shown here is derived from an EMBL/GenBank/DDBJ whole genome shotgun (WGS) entry which is preliminary data.</text>
</comment>
<evidence type="ECO:0000256" key="1">
    <source>
        <dbReference type="ARBA" id="ARBA00022555"/>
    </source>
</evidence>
<dbReference type="PANTHER" id="PTHR11586:SF37">
    <property type="entry name" value="TRNA-BINDING DOMAIN-CONTAINING PROTEIN"/>
    <property type="match status" value="1"/>
</dbReference>